<keyword evidence="2" id="KW-0547">Nucleotide-binding</keyword>
<organism evidence="6 7">
    <name type="scientific">Kineosporia babensis</name>
    <dbReference type="NCBI Taxonomy" id="499548"/>
    <lineage>
        <taxon>Bacteria</taxon>
        <taxon>Bacillati</taxon>
        <taxon>Actinomycetota</taxon>
        <taxon>Actinomycetes</taxon>
        <taxon>Kineosporiales</taxon>
        <taxon>Kineosporiaceae</taxon>
        <taxon>Kineosporia</taxon>
    </lineage>
</organism>
<evidence type="ECO:0000313" key="7">
    <source>
        <dbReference type="Proteomes" id="UP001138997"/>
    </source>
</evidence>
<dbReference type="PANTHER" id="PTHR43392:SF2">
    <property type="entry name" value="AAA-TYPE ATPASE FAMILY PROTEIN _ ANKYRIN REPEAT FAMILY PROTEIN"/>
    <property type="match status" value="1"/>
</dbReference>
<dbReference type="CDD" id="cd00009">
    <property type="entry name" value="AAA"/>
    <property type="match status" value="1"/>
</dbReference>
<dbReference type="Gene3D" id="2.160.20.20">
    <property type="match status" value="1"/>
</dbReference>
<dbReference type="Pfam" id="PF00004">
    <property type="entry name" value="AAA"/>
    <property type="match status" value="1"/>
</dbReference>
<keyword evidence="7" id="KW-1185">Reference proteome</keyword>
<dbReference type="Gene3D" id="3.40.50.300">
    <property type="entry name" value="P-loop containing nucleotide triphosphate hydrolases"/>
    <property type="match status" value="1"/>
</dbReference>
<dbReference type="InterPro" id="IPR006626">
    <property type="entry name" value="PbH1"/>
</dbReference>
<feature type="region of interest" description="Disordered" evidence="4">
    <location>
        <begin position="610"/>
        <end position="643"/>
    </location>
</feature>
<evidence type="ECO:0000313" key="6">
    <source>
        <dbReference type="EMBL" id="MCD5310261.1"/>
    </source>
</evidence>
<dbReference type="Gene3D" id="1.10.8.60">
    <property type="match status" value="1"/>
</dbReference>
<dbReference type="FunFam" id="3.40.50.300:FF:000216">
    <property type="entry name" value="Type VII secretion ATPase EccA"/>
    <property type="match status" value="1"/>
</dbReference>
<dbReference type="InterPro" id="IPR027417">
    <property type="entry name" value="P-loop_NTPase"/>
</dbReference>
<evidence type="ECO:0000256" key="4">
    <source>
        <dbReference type="SAM" id="MobiDB-lite"/>
    </source>
</evidence>
<comment type="similarity">
    <text evidence="1">Belongs to the CbxX/CfxQ family.</text>
</comment>
<evidence type="ECO:0000256" key="1">
    <source>
        <dbReference type="ARBA" id="ARBA00010378"/>
    </source>
</evidence>
<dbReference type="InterPro" id="IPR003593">
    <property type="entry name" value="AAA+_ATPase"/>
</dbReference>
<gene>
    <name evidence="6" type="ORF">LR394_05085</name>
</gene>
<dbReference type="SUPFAM" id="SSF51126">
    <property type="entry name" value="Pectin lyase-like"/>
    <property type="match status" value="3"/>
</dbReference>
<protein>
    <submittedName>
        <fullName evidence="6">Right-handed parallel beta-helix repeat-containing protein</fullName>
    </submittedName>
</protein>
<feature type="compositionally biased region" description="Basic and acidic residues" evidence="4">
    <location>
        <begin position="1"/>
        <end position="10"/>
    </location>
</feature>
<dbReference type="Pfam" id="PF17866">
    <property type="entry name" value="AAA_lid_6"/>
    <property type="match status" value="1"/>
</dbReference>
<feature type="region of interest" description="Disordered" evidence="4">
    <location>
        <begin position="1"/>
        <end position="30"/>
    </location>
</feature>
<dbReference type="InterPro" id="IPR039448">
    <property type="entry name" value="Beta_helix"/>
</dbReference>
<dbReference type="SUPFAM" id="SSF52540">
    <property type="entry name" value="P-loop containing nucleoside triphosphate hydrolases"/>
    <property type="match status" value="1"/>
</dbReference>
<dbReference type="InterPro" id="IPR012332">
    <property type="entry name" value="Autotransporter_pectin_lyase_C"/>
</dbReference>
<dbReference type="PRINTS" id="PR00819">
    <property type="entry name" value="CBXCFQXSUPER"/>
</dbReference>
<dbReference type="SMART" id="SM00710">
    <property type="entry name" value="PbH1"/>
    <property type="match status" value="11"/>
</dbReference>
<evidence type="ECO:0000256" key="3">
    <source>
        <dbReference type="ARBA" id="ARBA00022840"/>
    </source>
</evidence>
<name>A0A9X1NAJ9_9ACTN</name>
<evidence type="ECO:0000256" key="2">
    <source>
        <dbReference type="ARBA" id="ARBA00022741"/>
    </source>
</evidence>
<dbReference type="RefSeq" id="WP_231439187.1">
    <property type="nucleotide sequence ID" value="NZ_JAJOMB010000002.1"/>
</dbReference>
<dbReference type="InterPro" id="IPR000641">
    <property type="entry name" value="CbxX/CfxQ"/>
</dbReference>
<dbReference type="InterPro" id="IPR003959">
    <property type="entry name" value="ATPase_AAA_core"/>
</dbReference>
<comment type="caution">
    <text evidence="6">The sequence shown here is derived from an EMBL/GenBank/DDBJ whole genome shotgun (WGS) entry which is preliminary data.</text>
</comment>
<dbReference type="GO" id="GO:0016887">
    <property type="term" value="F:ATP hydrolysis activity"/>
    <property type="evidence" value="ECO:0007669"/>
    <property type="project" value="InterPro"/>
</dbReference>
<dbReference type="GO" id="GO:0005524">
    <property type="term" value="F:ATP binding"/>
    <property type="evidence" value="ECO:0007669"/>
    <property type="project" value="UniProtKB-KW"/>
</dbReference>
<dbReference type="InterPro" id="IPR041627">
    <property type="entry name" value="AAA_lid_6"/>
</dbReference>
<sequence>MRLGSREPRKPTVRTPQHTPPEGVGRTQPGVLRVAPGERQALGSIAEALAVAQDGQTIAVAPGVYPESLVIERPVAIVAEQGPGTVRVAGPAGTTVMASVRLHGLVLTGAADGAALLRVMSGSSEFTECEMLAGRIDLEGECAARITSCRISSAPMVGLHLTATSRAVLENSVITAIDGTGLVVSDSGQLAMAGSQIRSTRGSGLRVRGNGRAQAEGCEISRTGRSGVLVEDVASVVLRGCRIERSGTEGLRVLGSCPATDPSVADTEATGVVLNDCVIEKSVGDGVLAGSGDIRLGECRIEVTGRSGLVAAGDSVLTLHECVLERSAGTGVVTRDKAQLYFSDGAVRRSGGNGFFLSGSSGARLSDSRVEKTTFSAVCAGDSATVELSGVSVIETPEHGIHFKGKADGRVRAGLLRGAGLCGVQTEGDAELELSEMEVDRCAVGIALASKRKALVEKVEVHGSDRSAVQIGPGASAGLREVRVRRAGTAGIVLEKDAQGTVEDCRIEGAGGSGLVVWTGARPTVTGLRVRDTTKNGIFVGDGAAGTYADCDISASGFPALHVGKKAAPSFTDCRIHDTGADLSQDEDAAPEFARITISDVEDSTVPASAVTRRSGSTPEKKVVSAGPSEEELGVDVKPGEEPEESLDELREKLTGLVGLEQVKADVSSLVKLMQMVRRRQEAGLAAPPLNRHLVFAGNPGTGKTTVARLYGGLLARLGVLEKGHLVEADRGALVGSYVGHTAPKTEAVFRKALGGVLFLDEAYSLSPPGQSNDFGQEAIVTLMKLMEDHRDEIVVIVAGYSNEMANFLNSNPGLGSRFSRTLEFVDYSSEELVKIVELQAEHHQYEITPDTRSALVGYFDAHPRNAGFGNGRVSRQLFQLMTERQAARLGDLDLAVASSQDLQRIEPADIPPHSI</sequence>
<dbReference type="Gene3D" id="2.160.20.10">
    <property type="entry name" value="Single-stranded right-handed beta-helix, Pectin lyase-like"/>
    <property type="match status" value="2"/>
</dbReference>
<dbReference type="PANTHER" id="PTHR43392">
    <property type="entry name" value="AAA-TYPE ATPASE FAMILY PROTEIN / ANKYRIN REPEAT FAMILY PROTEIN"/>
    <property type="match status" value="1"/>
</dbReference>
<feature type="domain" description="AAA+ ATPase" evidence="5">
    <location>
        <begin position="690"/>
        <end position="829"/>
    </location>
</feature>
<dbReference type="SMART" id="SM00382">
    <property type="entry name" value="AAA"/>
    <property type="match status" value="1"/>
</dbReference>
<keyword evidence="3" id="KW-0067">ATP-binding</keyword>
<dbReference type="Pfam" id="PF13229">
    <property type="entry name" value="Beta_helix"/>
    <property type="match status" value="3"/>
</dbReference>
<dbReference type="InterPro" id="IPR011050">
    <property type="entry name" value="Pectin_lyase_fold/virulence"/>
</dbReference>
<evidence type="ECO:0000259" key="5">
    <source>
        <dbReference type="SMART" id="SM00382"/>
    </source>
</evidence>
<dbReference type="InterPro" id="IPR012334">
    <property type="entry name" value="Pectin_lyas_fold"/>
</dbReference>
<dbReference type="EMBL" id="JAJOMB010000002">
    <property type="protein sequence ID" value="MCD5310261.1"/>
    <property type="molecule type" value="Genomic_DNA"/>
</dbReference>
<dbReference type="AlphaFoldDB" id="A0A9X1NAJ9"/>
<reference evidence="6" key="1">
    <citation type="submission" date="2021-11" db="EMBL/GenBank/DDBJ databases">
        <title>Streptomyces corallinus and Kineosporia corallina sp. nov., two new coral-derived marine actinobacteria.</title>
        <authorList>
            <person name="Buangrab K."/>
            <person name="Sutthacheep M."/>
            <person name="Yeemin T."/>
            <person name="Harunari E."/>
            <person name="Igarashi Y."/>
            <person name="Sripreechasak P."/>
            <person name="Kanchanasin P."/>
            <person name="Tanasupawat S."/>
            <person name="Phongsopitanun W."/>
        </authorList>
    </citation>
    <scope>NUCLEOTIDE SEQUENCE</scope>
    <source>
        <strain evidence="6">JCM 31032</strain>
    </source>
</reference>
<accession>A0A9X1NAJ9</accession>
<dbReference type="Proteomes" id="UP001138997">
    <property type="component" value="Unassembled WGS sequence"/>
</dbReference>
<dbReference type="InterPro" id="IPR050773">
    <property type="entry name" value="CbxX/CfxQ_RuBisCO_ESX"/>
</dbReference>
<proteinExistence type="inferred from homology"/>